<organism evidence="2 3">
    <name type="scientific">Ancylostoma ceylanicum</name>
    <dbReference type="NCBI Taxonomy" id="53326"/>
    <lineage>
        <taxon>Eukaryota</taxon>
        <taxon>Metazoa</taxon>
        <taxon>Ecdysozoa</taxon>
        <taxon>Nematoda</taxon>
        <taxon>Chromadorea</taxon>
        <taxon>Rhabditida</taxon>
        <taxon>Rhabditina</taxon>
        <taxon>Rhabditomorpha</taxon>
        <taxon>Strongyloidea</taxon>
        <taxon>Ancylostomatidae</taxon>
        <taxon>Ancylostomatinae</taxon>
        <taxon>Ancylostoma</taxon>
    </lineage>
</organism>
<evidence type="ECO:0000313" key="3">
    <source>
        <dbReference type="Proteomes" id="UP000024635"/>
    </source>
</evidence>
<dbReference type="Proteomes" id="UP000024635">
    <property type="component" value="Unassembled WGS sequence"/>
</dbReference>
<keyword evidence="3" id="KW-1185">Reference proteome</keyword>
<proteinExistence type="predicted"/>
<gene>
    <name evidence="2" type="primary">Acey_s0600.g490</name>
    <name evidence="2" type="ORF">Y032_0600g490</name>
</gene>
<keyword evidence="1" id="KW-0472">Membrane</keyword>
<reference evidence="3" key="1">
    <citation type="journal article" date="2015" name="Nat. Genet.">
        <title>The genome and transcriptome of the zoonotic hookworm Ancylostoma ceylanicum identify infection-specific gene families.</title>
        <authorList>
            <person name="Schwarz E.M."/>
            <person name="Hu Y."/>
            <person name="Antoshechkin I."/>
            <person name="Miller M.M."/>
            <person name="Sternberg P.W."/>
            <person name="Aroian R.V."/>
        </authorList>
    </citation>
    <scope>NUCLEOTIDE SEQUENCE</scope>
    <source>
        <strain evidence="3">HY135</strain>
    </source>
</reference>
<evidence type="ECO:0000313" key="2">
    <source>
        <dbReference type="EMBL" id="EYC40715.1"/>
    </source>
</evidence>
<accession>A0A016WM30</accession>
<keyword evidence="1" id="KW-1133">Transmembrane helix</keyword>
<dbReference type="AlphaFoldDB" id="A0A016WM30"/>
<keyword evidence="1" id="KW-0812">Transmembrane</keyword>
<comment type="caution">
    <text evidence="2">The sequence shown here is derived from an EMBL/GenBank/DDBJ whole genome shotgun (WGS) entry which is preliminary data.</text>
</comment>
<dbReference type="EMBL" id="JARK01000200">
    <property type="protein sequence ID" value="EYC40715.1"/>
    <property type="molecule type" value="Genomic_DNA"/>
</dbReference>
<feature type="transmembrane region" description="Helical" evidence="1">
    <location>
        <begin position="43"/>
        <end position="60"/>
    </location>
</feature>
<evidence type="ECO:0000256" key="1">
    <source>
        <dbReference type="SAM" id="Phobius"/>
    </source>
</evidence>
<sequence>MLSVFRDFFLLHDWLFESVQQHIYTLSNATIVEYSCTVSVFSAPYPIGVLFPVLFFSAAFPQLSSQMKQIIA</sequence>
<name>A0A016WM30_9BILA</name>
<protein>
    <submittedName>
        <fullName evidence="2">Uncharacterized protein</fullName>
    </submittedName>
</protein>